<evidence type="ECO:0000313" key="3">
    <source>
        <dbReference type="Proteomes" id="UP000729402"/>
    </source>
</evidence>
<dbReference type="Proteomes" id="UP000729402">
    <property type="component" value="Unassembled WGS sequence"/>
</dbReference>
<protein>
    <submittedName>
        <fullName evidence="2">Uncharacterized protein</fullName>
    </submittedName>
</protein>
<dbReference type="AlphaFoldDB" id="A0A8J5RAQ3"/>
<keyword evidence="3" id="KW-1185">Reference proteome</keyword>
<proteinExistence type="predicted"/>
<accession>A0A8J5RAQ3</accession>
<evidence type="ECO:0000313" key="2">
    <source>
        <dbReference type="EMBL" id="KAG8042892.1"/>
    </source>
</evidence>
<name>A0A8J5RAQ3_ZIZPA</name>
<organism evidence="2 3">
    <name type="scientific">Zizania palustris</name>
    <name type="common">Northern wild rice</name>
    <dbReference type="NCBI Taxonomy" id="103762"/>
    <lineage>
        <taxon>Eukaryota</taxon>
        <taxon>Viridiplantae</taxon>
        <taxon>Streptophyta</taxon>
        <taxon>Embryophyta</taxon>
        <taxon>Tracheophyta</taxon>
        <taxon>Spermatophyta</taxon>
        <taxon>Magnoliopsida</taxon>
        <taxon>Liliopsida</taxon>
        <taxon>Poales</taxon>
        <taxon>Poaceae</taxon>
        <taxon>BOP clade</taxon>
        <taxon>Oryzoideae</taxon>
        <taxon>Oryzeae</taxon>
        <taxon>Zizaniinae</taxon>
        <taxon>Zizania</taxon>
    </lineage>
</organism>
<feature type="region of interest" description="Disordered" evidence="1">
    <location>
        <begin position="23"/>
        <end position="66"/>
    </location>
</feature>
<feature type="compositionally biased region" description="Acidic residues" evidence="1">
    <location>
        <begin position="51"/>
        <end position="66"/>
    </location>
</feature>
<evidence type="ECO:0000256" key="1">
    <source>
        <dbReference type="SAM" id="MobiDB-lite"/>
    </source>
</evidence>
<reference evidence="2" key="1">
    <citation type="journal article" date="2021" name="bioRxiv">
        <title>Whole Genome Assembly and Annotation of Northern Wild Rice, Zizania palustris L., Supports a Whole Genome Duplication in the Zizania Genus.</title>
        <authorList>
            <person name="Haas M."/>
            <person name="Kono T."/>
            <person name="Macchietto M."/>
            <person name="Millas R."/>
            <person name="McGilp L."/>
            <person name="Shao M."/>
            <person name="Duquette J."/>
            <person name="Hirsch C.N."/>
            <person name="Kimball J."/>
        </authorList>
    </citation>
    <scope>NUCLEOTIDE SEQUENCE</scope>
    <source>
        <tissue evidence="2">Fresh leaf tissue</tissue>
    </source>
</reference>
<reference evidence="2" key="2">
    <citation type="submission" date="2021-02" db="EMBL/GenBank/DDBJ databases">
        <authorList>
            <person name="Kimball J.A."/>
            <person name="Haas M.W."/>
            <person name="Macchietto M."/>
            <person name="Kono T."/>
            <person name="Duquette J."/>
            <person name="Shao M."/>
        </authorList>
    </citation>
    <scope>NUCLEOTIDE SEQUENCE</scope>
    <source>
        <tissue evidence="2">Fresh leaf tissue</tissue>
    </source>
</reference>
<comment type="caution">
    <text evidence="2">The sequence shown here is derived from an EMBL/GenBank/DDBJ whole genome shotgun (WGS) entry which is preliminary data.</text>
</comment>
<dbReference type="EMBL" id="JAAALK010001434">
    <property type="protein sequence ID" value="KAG8042892.1"/>
    <property type="molecule type" value="Genomic_DNA"/>
</dbReference>
<sequence length="207" mass="23472">MLWLLSWYGCRGQVAMLASQGRIPANQSDDREDANYEPCSDDEIENARDDVEMENEEIEEDGSEDEDEIRFEGGLKLHEDLAVNPIVESELHKFYDTYGPFRILEFTGLKVKPRNHFDVVDMMFEEMSQVKGSFRQGLYYASYLMKLIISKAGNIGQDMTSHSSYLPRMLTHRHAPPSPPPVDQEEHVEAAAIGPSSGHAFQAQFAP</sequence>
<gene>
    <name evidence="2" type="ORF">GUJ93_ZPchr0263g29173</name>
</gene>